<accession>A0A9N9EIQ1</accession>
<sequence length="268" mass="31008">MPQQKIRSNSTLACVNCKWKHVRCERFLRGDTCKNCRKYNRCCIYMPGNKRGPKHKQDTRFANRQPFSNIDPYEAEYWKQFTLNIEDSSYPVPEAAYDQYQLMPSVDSNLYQIPSIAYTQYQEQFTSNIENSSHPLSETTDFQNEFINEPTLLSSSFDQDELMPNNEQHISSSNISTSNLDSFFPFTTQHSYNNIGFCDTIKASQNTFVDQSTLILSSFVHEQNITSSFNSLSTLYPNIYSSFSISEESMPDNDLSTINPYQNITFIL</sequence>
<feature type="domain" description="Zn(2)-C6 fungal-type" evidence="1">
    <location>
        <begin position="13"/>
        <end position="45"/>
    </location>
</feature>
<evidence type="ECO:0000313" key="2">
    <source>
        <dbReference type="EMBL" id="CAG8680353.1"/>
    </source>
</evidence>
<evidence type="ECO:0000259" key="1">
    <source>
        <dbReference type="PROSITE" id="PS50048"/>
    </source>
</evidence>
<dbReference type="GO" id="GO:0000981">
    <property type="term" value="F:DNA-binding transcription factor activity, RNA polymerase II-specific"/>
    <property type="evidence" value="ECO:0007669"/>
    <property type="project" value="InterPro"/>
</dbReference>
<dbReference type="PROSITE" id="PS50048">
    <property type="entry name" value="ZN2_CY6_FUNGAL_2"/>
    <property type="match status" value="1"/>
</dbReference>
<dbReference type="Proteomes" id="UP000789405">
    <property type="component" value="Unassembled WGS sequence"/>
</dbReference>
<dbReference type="InterPro" id="IPR036864">
    <property type="entry name" value="Zn2-C6_fun-type_DNA-bd_sf"/>
</dbReference>
<comment type="caution">
    <text evidence="2">The sequence shown here is derived from an EMBL/GenBank/DDBJ whole genome shotgun (WGS) entry which is preliminary data.</text>
</comment>
<protein>
    <submittedName>
        <fullName evidence="2">16551_t:CDS:1</fullName>
    </submittedName>
</protein>
<dbReference type="CDD" id="cd00067">
    <property type="entry name" value="GAL4"/>
    <property type="match status" value="1"/>
</dbReference>
<dbReference type="Gene3D" id="4.10.240.10">
    <property type="entry name" value="Zn(2)-C6 fungal-type DNA-binding domain"/>
    <property type="match status" value="1"/>
</dbReference>
<organism evidence="2 3">
    <name type="scientific">Dentiscutata erythropus</name>
    <dbReference type="NCBI Taxonomy" id="1348616"/>
    <lineage>
        <taxon>Eukaryota</taxon>
        <taxon>Fungi</taxon>
        <taxon>Fungi incertae sedis</taxon>
        <taxon>Mucoromycota</taxon>
        <taxon>Glomeromycotina</taxon>
        <taxon>Glomeromycetes</taxon>
        <taxon>Diversisporales</taxon>
        <taxon>Gigasporaceae</taxon>
        <taxon>Dentiscutata</taxon>
    </lineage>
</organism>
<dbReference type="InterPro" id="IPR001138">
    <property type="entry name" value="Zn2Cys6_DnaBD"/>
</dbReference>
<dbReference type="OrthoDB" id="2425613at2759"/>
<dbReference type="EMBL" id="CAJVPY010007426">
    <property type="protein sequence ID" value="CAG8680353.1"/>
    <property type="molecule type" value="Genomic_DNA"/>
</dbReference>
<proteinExistence type="predicted"/>
<evidence type="ECO:0000313" key="3">
    <source>
        <dbReference type="Proteomes" id="UP000789405"/>
    </source>
</evidence>
<reference evidence="2" key="1">
    <citation type="submission" date="2021-06" db="EMBL/GenBank/DDBJ databases">
        <authorList>
            <person name="Kallberg Y."/>
            <person name="Tangrot J."/>
            <person name="Rosling A."/>
        </authorList>
    </citation>
    <scope>NUCLEOTIDE SEQUENCE</scope>
    <source>
        <strain evidence="2">MA453B</strain>
    </source>
</reference>
<dbReference type="SUPFAM" id="SSF57701">
    <property type="entry name" value="Zn2/Cys6 DNA-binding domain"/>
    <property type="match status" value="1"/>
</dbReference>
<dbReference type="SMART" id="SM00066">
    <property type="entry name" value="GAL4"/>
    <property type="match status" value="1"/>
</dbReference>
<dbReference type="AlphaFoldDB" id="A0A9N9EIQ1"/>
<dbReference type="PROSITE" id="PS00463">
    <property type="entry name" value="ZN2_CY6_FUNGAL_1"/>
    <property type="match status" value="1"/>
</dbReference>
<dbReference type="GO" id="GO:0008270">
    <property type="term" value="F:zinc ion binding"/>
    <property type="evidence" value="ECO:0007669"/>
    <property type="project" value="InterPro"/>
</dbReference>
<gene>
    <name evidence="2" type="ORF">DERYTH_LOCUS11765</name>
</gene>
<keyword evidence="3" id="KW-1185">Reference proteome</keyword>
<name>A0A9N9EIQ1_9GLOM</name>